<dbReference type="GeneID" id="10508408"/>
<dbReference type="InParanoid" id="F0ZYN6"/>
<reference evidence="2" key="1">
    <citation type="journal article" date="2011" name="Genome Biol.">
        <title>Comparative genomics of the social amoebae Dictyostelium discoideum and Dictyostelium purpureum.</title>
        <authorList>
            <consortium name="US DOE Joint Genome Institute (JGI-PGF)"/>
            <person name="Sucgang R."/>
            <person name="Kuo A."/>
            <person name="Tian X."/>
            <person name="Salerno W."/>
            <person name="Parikh A."/>
            <person name="Feasley C.L."/>
            <person name="Dalin E."/>
            <person name="Tu H."/>
            <person name="Huang E."/>
            <person name="Barry K."/>
            <person name="Lindquist E."/>
            <person name="Shapiro H."/>
            <person name="Bruce D."/>
            <person name="Schmutz J."/>
            <person name="Salamov A."/>
            <person name="Fey P."/>
            <person name="Gaudet P."/>
            <person name="Anjard C."/>
            <person name="Babu M.M."/>
            <person name="Basu S."/>
            <person name="Bushmanova Y."/>
            <person name="van der Wel H."/>
            <person name="Katoh-Kurasawa M."/>
            <person name="Dinh C."/>
            <person name="Coutinho P.M."/>
            <person name="Saito T."/>
            <person name="Elias M."/>
            <person name="Schaap P."/>
            <person name="Kay R.R."/>
            <person name="Henrissat B."/>
            <person name="Eichinger L."/>
            <person name="Rivero F."/>
            <person name="Putnam N.H."/>
            <person name="West C.M."/>
            <person name="Loomis W.F."/>
            <person name="Chisholm R.L."/>
            <person name="Shaulsky G."/>
            <person name="Strassmann J.E."/>
            <person name="Queller D.C."/>
            <person name="Kuspa A."/>
            <person name="Grigoriev I.V."/>
        </authorList>
    </citation>
    <scope>NUCLEOTIDE SEQUENCE [LARGE SCALE GENOMIC DNA]</scope>
    <source>
        <strain evidence="2">QSDP1</strain>
    </source>
</reference>
<dbReference type="EMBL" id="GL871288">
    <property type="protein sequence ID" value="EGC30955.1"/>
    <property type="molecule type" value="Genomic_DNA"/>
</dbReference>
<dbReference type="InterPro" id="IPR025271">
    <property type="entry name" value="CCDC28"/>
</dbReference>
<dbReference type="OrthoDB" id="2419780at2759"/>
<proteinExistence type="predicted"/>
<dbReference type="eggNOG" id="ENOG502RHP4">
    <property type="taxonomic scope" value="Eukaryota"/>
</dbReference>
<protein>
    <submittedName>
        <fullName evidence="1">Uncharacterized protein</fullName>
    </submittedName>
</protein>
<organism evidence="1 2">
    <name type="scientific">Dictyostelium purpureum</name>
    <name type="common">Slime mold</name>
    <dbReference type="NCBI Taxonomy" id="5786"/>
    <lineage>
        <taxon>Eukaryota</taxon>
        <taxon>Amoebozoa</taxon>
        <taxon>Evosea</taxon>
        <taxon>Eumycetozoa</taxon>
        <taxon>Dictyostelia</taxon>
        <taxon>Dictyosteliales</taxon>
        <taxon>Dictyosteliaceae</taxon>
        <taxon>Dictyostelium</taxon>
    </lineage>
</organism>
<dbReference type="OMA" id="NTICKNM"/>
<evidence type="ECO:0000313" key="1">
    <source>
        <dbReference type="EMBL" id="EGC30955.1"/>
    </source>
</evidence>
<dbReference type="VEuPathDB" id="AmoebaDB:DICPUDRAFT_157255"/>
<name>F0ZYN6_DICPU</name>
<dbReference type="Proteomes" id="UP000001064">
    <property type="component" value="Unassembled WGS sequence"/>
</dbReference>
<dbReference type="KEGG" id="dpp:DICPUDRAFT_157255"/>
<keyword evidence="2" id="KW-1185">Reference proteome</keyword>
<gene>
    <name evidence="1" type="ORF">DICPUDRAFT_157255</name>
</gene>
<evidence type="ECO:0000313" key="2">
    <source>
        <dbReference type="Proteomes" id="UP000001064"/>
    </source>
</evidence>
<sequence length="135" mass="15511">MDDSSILFLDEELKKINDRFQSGEMRAFGLNQQKILKDFQEIRKLQAQLSMKQVSIGSERIKVHDIENIGKEDIDINVYDSIKEREEDLTKLTQTLNSICKNIETTNKLASQSIINSNIQSNNNNNNHTNNNNNA</sequence>
<dbReference type="AlphaFoldDB" id="F0ZYN6"/>
<accession>F0ZYN6</accession>
<dbReference type="RefSeq" id="XP_003292532.1">
    <property type="nucleotide sequence ID" value="XM_003292484.1"/>
</dbReference>
<dbReference type="Pfam" id="PF13270">
    <property type="entry name" value="CCDC28"/>
    <property type="match status" value="1"/>
</dbReference>